<dbReference type="OrthoDB" id="9782855at2"/>
<organism evidence="7 8">
    <name type="scientific">Aquicella lusitana</name>
    <dbReference type="NCBI Taxonomy" id="254246"/>
    <lineage>
        <taxon>Bacteria</taxon>
        <taxon>Pseudomonadati</taxon>
        <taxon>Pseudomonadota</taxon>
        <taxon>Gammaproteobacteria</taxon>
        <taxon>Legionellales</taxon>
        <taxon>Coxiellaceae</taxon>
        <taxon>Aquicella</taxon>
    </lineage>
</organism>
<dbReference type="InterPro" id="IPR050723">
    <property type="entry name" value="CFA/CMAS"/>
</dbReference>
<sequence length="385" mass="44896">MEKVSATTSKVNTNTDTAKNIAQQLLESAGIAINGHEPWDIQIHNEEIYSRVLHDNSLGLGEAYMDKWWDCQRLDIFFEKILRARLDAKIKIPFHFYLRLLLARIINFQTKSRAKQVAYKHYDLGNPLFTAMLDKRMIYSCAYWKDAATLEEAQEKKLDLICQKLQLKPGHRLLDIGCGWGGLARFAAENYGANVVGVTISEQQYRYAKEYCKDLPVEIRLQDYRDINETFDRIVSVGMFEHVGYMNYPTFMATAHRALADNGLFLLHTIGVNESSYFANEWITKYIFPNGMLPSIAQVAKPTEKLFVMEDWHNFGSYYDNTLMAWHENFLRHWENLKSQYDDRFYRMWTYYLLSCAGGFRARTIQLWQIVFSKRGVIGGYLAPR</sequence>
<comment type="caution">
    <text evidence="7">The sequence shown here is derived from an EMBL/GenBank/DDBJ whole genome shotgun (WGS) entry which is preliminary data.</text>
</comment>
<keyword evidence="5" id="KW-0443">Lipid metabolism</keyword>
<dbReference type="SUPFAM" id="SSF53335">
    <property type="entry name" value="S-adenosyl-L-methionine-dependent methyltransferases"/>
    <property type="match status" value="1"/>
</dbReference>
<evidence type="ECO:0000256" key="1">
    <source>
        <dbReference type="ARBA" id="ARBA00010815"/>
    </source>
</evidence>
<dbReference type="PANTHER" id="PTHR43667:SF1">
    <property type="entry name" value="CYCLOPROPANE-FATTY-ACYL-PHOSPHOLIPID SYNTHASE"/>
    <property type="match status" value="1"/>
</dbReference>
<evidence type="ECO:0000256" key="6">
    <source>
        <dbReference type="PIRSR" id="PIRSR003085-1"/>
    </source>
</evidence>
<accession>A0A370GF44</accession>
<dbReference type="GO" id="GO:0008610">
    <property type="term" value="P:lipid biosynthetic process"/>
    <property type="evidence" value="ECO:0007669"/>
    <property type="project" value="InterPro"/>
</dbReference>
<name>A0A370GF44_9COXI</name>
<dbReference type="Gene3D" id="3.40.50.150">
    <property type="entry name" value="Vaccinia Virus protein VP39"/>
    <property type="match status" value="1"/>
</dbReference>
<dbReference type="GO" id="GO:0032259">
    <property type="term" value="P:methylation"/>
    <property type="evidence" value="ECO:0007669"/>
    <property type="project" value="UniProtKB-KW"/>
</dbReference>
<dbReference type="PIRSF" id="PIRSF003085">
    <property type="entry name" value="CMAS"/>
    <property type="match status" value="1"/>
</dbReference>
<dbReference type="CDD" id="cd02440">
    <property type="entry name" value="AdoMet_MTases"/>
    <property type="match status" value="1"/>
</dbReference>
<dbReference type="Pfam" id="PF02353">
    <property type="entry name" value="CMAS"/>
    <property type="match status" value="1"/>
</dbReference>
<evidence type="ECO:0000256" key="4">
    <source>
        <dbReference type="ARBA" id="ARBA00022691"/>
    </source>
</evidence>
<evidence type="ECO:0000256" key="2">
    <source>
        <dbReference type="ARBA" id="ARBA00022603"/>
    </source>
</evidence>
<keyword evidence="4" id="KW-0949">S-adenosyl-L-methionine</keyword>
<dbReference type="NCBIfam" id="NF008686">
    <property type="entry name" value="PRK11705.1"/>
    <property type="match status" value="1"/>
</dbReference>
<dbReference type="Proteomes" id="UP000254720">
    <property type="component" value="Unassembled WGS sequence"/>
</dbReference>
<comment type="similarity">
    <text evidence="1">Belongs to the CFA/CMAS family.</text>
</comment>
<gene>
    <name evidence="7" type="ORF">C8D86_11538</name>
</gene>
<proteinExistence type="inferred from homology"/>
<keyword evidence="3" id="KW-0808">Transferase</keyword>
<dbReference type="AlphaFoldDB" id="A0A370GF44"/>
<dbReference type="RefSeq" id="WP_114834702.1">
    <property type="nucleotide sequence ID" value="NZ_LR699114.1"/>
</dbReference>
<evidence type="ECO:0000256" key="3">
    <source>
        <dbReference type="ARBA" id="ARBA00022679"/>
    </source>
</evidence>
<keyword evidence="2" id="KW-0489">Methyltransferase</keyword>
<evidence type="ECO:0000313" key="7">
    <source>
        <dbReference type="EMBL" id="RDI42435.1"/>
    </source>
</evidence>
<dbReference type="PANTHER" id="PTHR43667">
    <property type="entry name" value="CYCLOPROPANE-FATTY-ACYL-PHOSPHOLIPID SYNTHASE"/>
    <property type="match status" value="1"/>
</dbReference>
<dbReference type="InterPro" id="IPR003333">
    <property type="entry name" value="CMAS"/>
</dbReference>
<dbReference type="InterPro" id="IPR029063">
    <property type="entry name" value="SAM-dependent_MTases_sf"/>
</dbReference>
<keyword evidence="8" id="KW-1185">Reference proteome</keyword>
<feature type="active site" evidence="6">
    <location>
        <position position="356"/>
    </location>
</feature>
<evidence type="ECO:0000313" key="8">
    <source>
        <dbReference type="Proteomes" id="UP000254720"/>
    </source>
</evidence>
<dbReference type="EMBL" id="QQAX01000015">
    <property type="protein sequence ID" value="RDI42435.1"/>
    <property type="molecule type" value="Genomic_DNA"/>
</dbReference>
<dbReference type="GO" id="GO:0008168">
    <property type="term" value="F:methyltransferase activity"/>
    <property type="evidence" value="ECO:0007669"/>
    <property type="project" value="UniProtKB-KW"/>
</dbReference>
<evidence type="ECO:0000256" key="5">
    <source>
        <dbReference type="ARBA" id="ARBA00023098"/>
    </source>
</evidence>
<reference evidence="7 8" key="1">
    <citation type="submission" date="2018-07" db="EMBL/GenBank/DDBJ databases">
        <title>Genomic Encyclopedia of Type Strains, Phase IV (KMG-IV): sequencing the most valuable type-strain genomes for metagenomic binning, comparative biology and taxonomic classification.</title>
        <authorList>
            <person name="Goeker M."/>
        </authorList>
    </citation>
    <scope>NUCLEOTIDE SEQUENCE [LARGE SCALE GENOMIC DNA]</scope>
    <source>
        <strain evidence="7 8">DSM 16500</strain>
    </source>
</reference>
<protein>
    <submittedName>
        <fullName evidence="7">Cyclopropane-fatty-acyl-phospholipid synthase</fullName>
    </submittedName>
</protein>